<accession>A0A485LW46</accession>
<name>A0A485LW46_9ZZZZ</name>
<sequence length="47" mass="5186">MVKKGQTCSRKSLLGLLVGDGVLKLKRGLPAQRKGVPAFERVFLHPR</sequence>
<proteinExistence type="predicted"/>
<reference evidence="1" key="1">
    <citation type="submission" date="2019-03" db="EMBL/GenBank/DDBJ databases">
        <authorList>
            <person name="Hao L."/>
        </authorList>
    </citation>
    <scope>NUCLEOTIDE SEQUENCE</scope>
</reference>
<protein>
    <submittedName>
        <fullName evidence="1">Uncharacterized protein</fullName>
    </submittedName>
</protein>
<dbReference type="EMBL" id="CAADRN010000083">
    <property type="protein sequence ID" value="VFU12399.1"/>
    <property type="molecule type" value="Genomic_DNA"/>
</dbReference>
<evidence type="ECO:0000313" key="1">
    <source>
        <dbReference type="EMBL" id="VFU12399.1"/>
    </source>
</evidence>
<dbReference type="AlphaFoldDB" id="A0A485LW46"/>
<organism evidence="1">
    <name type="scientific">anaerobic digester metagenome</name>
    <dbReference type="NCBI Taxonomy" id="1263854"/>
    <lineage>
        <taxon>unclassified sequences</taxon>
        <taxon>metagenomes</taxon>
        <taxon>ecological metagenomes</taxon>
    </lineage>
</organism>
<gene>
    <name evidence="1" type="ORF">SCFA_1730004</name>
</gene>